<evidence type="ECO:0000313" key="2">
    <source>
        <dbReference type="Proteomes" id="UP001380953"/>
    </source>
</evidence>
<proteinExistence type="predicted"/>
<organism evidence="1 2">
    <name type="scientific">Saccharibacillus sacchari</name>
    <dbReference type="NCBI Taxonomy" id="456493"/>
    <lineage>
        <taxon>Bacteria</taxon>
        <taxon>Bacillati</taxon>
        <taxon>Bacillota</taxon>
        <taxon>Bacilli</taxon>
        <taxon>Bacillales</taxon>
        <taxon>Paenibacillaceae</taxon>
        <taxon>Saccharibacillus</taxon>
    </lineage>
</organism>
<comment type="caution">
    <text evidence="1">The sequence shown here is derived from an EMBL/GenBank/DDBJ whole genome shotgun (WGS) entry which is preliminary data.</text>
</comment>
<accession>A0ACC6PKJ8</accession>
<keyword evidence="2" id="KW-1185">Reference proteome</keyword>
<sequence length="304" mass="34013">MNGPKNRTRKKIPALAAVALMTALTGSILPAKRVQAAPSGIQVNLAASGFNALSAKSDVAEMWAYIEKNAASSSQATVTVWLRRLETVQNKRLPGLEAALSQESLQNALMTTDGIYGDWKKGTRTGNAQADKLLAEIEKNGYVLDSTEGYFFPKIDYLRYLKQASRTTERYADYLKIRSDETVSELTKDAGLMVSWTELVARAERQSRYLVSYPNTPETATVQQMYDQSLYIVLYGTDNVPLFDYDTRKIDSEAKAAYQKQVRTGSQSSFTKLLRNYTRVLEQNGGKLTKSVEAFRDVRNPWVE</sequence>
<name>A0ACC6PKJ8_9BACL</name>
<reference evidence="1" key="1">
    <citation type="submission" date="2024-03" db="EMBL/GenBank/DDBJ databases">
        <title>Whole genome sequecning of epiphytes from Marcgravia umbellata leaves.</title>
        <authorList>
            <person name="Kumar G."/>
            <person name="Savka M.A."/>
        </authorList>
    </citation>
    <scope>NUCLEOTIDE SEQUENCE</scope>
    <source>
        <strain evidence="1">RIT_BL5</strain>
    </source>
</reference>
<evidence type="ECO:0000313" key="1">
    <source>
        <dbReference type="EMBL" id="MEJ8307375.1"/>
    </source>
</evidence>
<dbReference type="Proteomes" id="UP001380953">
    <property type="component" value="Unassembled WGS sequence"/>
</dbReference>
<dbReference type="EMBL" id="JBBKAR010000068">
    <property type="protein sequence ID" value="MEJ8307375.1"/>
    <property type="molecule type" value="Genomic_DNA"/>
</dbReference>
<protein>
    <submittedName>
        <fullName evidence="1">Uncharacterized protein</fullName>
    </submittedName>
</protein>
<gene>
    <name evidence="1" type="ORF">WKI47_26015</name>
</gene>